<proteinExistence type="predicted"/>
<evidence type="ECO:0000313" key="1">
    <source>
        <dbReference type="EMBL" id="KOF83730.1"/>
    </source>
</evidence>
<accession>A0A0L8H4M7</accession>
<protein>
    <submittedName>
        <fullName evidence="1">Uncharacterized protein</fullName>
    </submittedName>
</protein>
<dbReference type="AlphaFoldDB" id="A0A0L8H4M7"/>
<name>A0A0L8H4M7_OCTBM</name>
<gene>
    <name evidence="1" type="ORF">OCBIM_22023327mg</name>
</gene>
<reference evidence="1" key="1">
    <citation type="submission" date="2015-07" db="EMBL/GenBank/DDBJ databases">
        <title>MeaNS - Measles Nucleotide Surveillance Program.</title>
        <authorList>
            <person name="Tran T."/>
            <person name="Druce J."/>
        </authorList>
    </citation>
    <scope>NUCLEOTIDE SEQUENCE</scope>
    <source>
        <strain evidence="1">UCB-OBI-ISO-001</strain>
        <tissue evidence="1">Gonad</tissue>
    </source>
</reference>
<organism evidence="1">
    <name type="scientific">Octopus bimaculoides</name>
    <name type="common">California two-spotted octopus</name>
    <dbReference type="NCBI Taxonomy" id="37653"/>
    <lineage>
        <taxon>Eukaryota</taxon>
        <taxon>Metazoa</taxon>
        <taxon>Spiralia</taxon>
        <taxon>Lophotrochozoa</taxon>
        <taxon>Mollusca</taxon>
        <taxon>Cephalopoda</taxon>
        <taxon>Coleoidea</taxon>
        <taxon>Octopodiformes</taxon>
        <taxon>Octopoda</taxon>
        <taxon>Incirrata</taxon>
        <taxon>Octopodidae</taxon>
        <taxon>Octopus</taxon>
    </lineage>
</organism>
<sequence>MVTPQEKSFCVLQFEKCKSIVQVQCEFHCQFNENPPRHKQIYEWHKNFTEKALVLVVLTVSAYYLKIIFKASPIKNYVECICVSYRLF</sequence>
<dbReference type="EMBL" id="KQ419394">
    <property type="protein sequence ID" value="KOF83730.1"/>
    <property type="molecule type" value="Genomic_DNA"/>
</dbReference>